<evidence type="ECO:0008006" key="3">
    <source>
        <dbReference type="Google" id="ProtNLM"/>
    </source>
</evidence>
<name>A0AA88UID6_9ASTE</name>
<protein>
    <recommendedName>
        <fullName evidence="3">Phosphoglycolate phosphatase</fullName>
    </recommendedName>
</protein>
<gene>
    <name evidence="1" type="ORF">RJ640_023356</name>
</gene>
<dbReference type="Pfam" id="PF13242">
    <property type="entry name" value="Hydrolase_like"/>
    <property type="match status" value="1"/>
</dbReference>
<dbReference type="EMBL" id="JAVXUO010001346">
    <property type="protein sequence ID" value="KAK2983236.1"/>
    <property type="molecule type" value="Genomic_DNA"/>
</dbReference>
<sequence>HFIEDKQSSTYPVYFDQQPGWVTLCRYGTPCVRENPGCLFIATERDAVAHLTNSQEWPGGECIVAALSGSTQKEPLLVGKPSTIMMESLKQRFHISTSKMCMVGDRLDSDIMFGQNAGSKTLLVLSGVTNKSTLQDPSNDIQPDYYTSKVPDILSLLNKS</sequence>
<dbReference type="Proteomes" id="UP001187471">
    <property type="component" value="Unassembled WGS sequence"/>
</dbReference>
<comment type="caution">
    <text evidence="1">The sequence shown here is derived from an EMBL/GenBank/DDBJ whole genome shotgun (WGS) entry which is preliminary data.</text>
</comment>
<dbReference type="PANTHER" id="PTHR19288:SF75">
    <property type="entry name" value="PHOSPHOGLYCOLATE PHOSPHATASE 2"/>
    <property type="match status" value="1"/>
</dbReference>
<dbReference type="PANTHER" id="PTHR19288">
    <property type="entry name" value="4-NITROPHENYLPHOSPHATASE-RELATED"/>
    <property type="match status" value="1"/>
</dbReference>
<dbReference type="AlphaFoldDB" id="A0AA88UID6"/>
<dbReference type="SUPFAM" id="SSF56784">
    <property type="entry name" value="HAD-like"/>
    <property type="match status" value="1"/>
</dbReference>
<dbReference type="Gene3D" id="3.40.50.1000">
    <property type="entry name" value="HAD superfamily/HAD-like"/>
    <property type="match status" value="1"/>
</dbReference>
<dbReference type="InterPro" id="IPR023214">
    <property type="entry name" value="HAD_sf"/>
</dbReference>
<reference evidence="1" key="1">
    <citation type="submission" date="2022-12" db="EMBL/GenBank/DDBJ databases">
        <title>Draft genome assemblies for two species of Escallonia (Escalloniales).</title>
        <authorList>
            <person name="Chanderbali A."/>
            <person name="Dervinis C."/>
            <person name="Anghel I."/>
            <person name="Soltis D."/>
            <person name="Soltis P."/>
            <person name="Zapata F."/>
        </authorList>
    </citation>
    <scope>NUCLEOTIDE SEQUENCE</scope>
    <source>
        <strain evidence="1">UCBG92.1500</strain>
        <tissue evidence="1">Leaf</tissue>
    </source>
</reference>
<evidence type="ECO:0000313" key="2">
    <source>
        <dbReference type="Proteomes" id="UP001187471"/>
    </source>
</evidence>
<proteinExistence type="predicted"/>
<keyword evidence="2" id="KW-1185">Reference proteome</keyword>
<dbReference type="InterPro" id="IPR036412">
    <property type="entry name" value="HAD-like_sf"/>
</dbReference>
<organism evidence="1 2">
    <name type="scientific">Escallonia rubra</name>
    <dbReference type="NCBI Taxonomy" id="112253"/>
    <lineage>
        <taxon>Eukaryota</taxon>
        <taxon>Viridiplantae</taxon>
        <taxon>Streptophyta</taxon>
        <taxon>Embryophyta</taxon>
        <taxon>Tracheophyta</taxon>
        <taxon>Spermatophyta</taxon>
        <taxon>Magnoliopsida</taxon>
        <taxon>eudicotyledons</taxon>
        <taxon>Gunneridae</taxon>
        <taxon>Pentapetalae</taxon>
        <taxon>asterids</taxon>
        <taxon>campanulids</taxon>
        <taxon>Escalloniales</taxon>
        <taxon>Escalloniaceae</taxon>
        <taxon>Escallonia</taxon>
    </lineage>
</organism>
<feature type="non-terminal residue" evidence="1">
    <location>
        <position position="1"/>
    </location>
</feature>
<evidence type="ECO:0000313" key="1">
    <source>
        <dbReference type="EMBL" id="KAK2983236.1"/>
    </source>
</evidence>
<dbReference type="GO" id="GO:0005737">
    <property type="term" value="C:cytoplasm"/>
    <property type="evidence" value="ECO:0007669"/>
    <property type="project" value="TreeGrafter"/>
</dbReference>
<accession>A0AA88UID6</accession>
<dbReference type="GO" id="GO:0016791">
    <property type="term" value="F:phosphatase activity"/>
    <property type="evidence" value="ECO:0007669"/>
    <property type="project" value="TreeGrafter"/>
</dbReference>